<dbReference type="EMBL" id="ML735738">
    <property type="protein sequence ID" value="KAE8417388.1"/>
    <property type="molecule type" value="Genomic_DNA"/>
</dbReference>
<keyword evidence="1" id="KW-0812">Transmembrane</keyword>
<feature type="transmembrane region" description="Helical" evidence="1">
    <location>
        <begin position="6"/>
        <end position="26"/>
    </location>
</feature>
<sequence length="58" mass="7194">MHVYIYMHIVDTSHFFLSFVFFFLSLKPTYHYTQTYTTIDDRYIFLYIFTFSNPSLLF</sequence>
<gene>
    <name evidence="2" type="ORF">BDV36DRAFT_178133</name>
</gene>
<name>A0ABQ6WJZ0_9EURO</name>
<dbReference type="Proteomes" id="UP000325395">
    <property type="component" value="Unassembled WGS sequence"/>
</dbReference>
<evidence type="ECO:0000313" key="3">
    <source>
        <dbReference type="Proteomes" id="UP000325395"/>
    </source>
</evidence>
<keyword evidence="1" id="KW-0472">Membrane</keyword>
<proteinExistence type="predicted"/>
<accession>A0ABQ6WJZ0</accession>
<evidence type="ECO:0000256" key="1">
    <source>
        <dbReference type="SAM" id="Phobius"/>
    </source>
</evidence>
<keyword evidence="1" id="KW-1133">Transmembrane helix</keyword>
<keyword evidence="3" id="KW-1185">Reference proteome</keyword>
<reference evidence="2 3" key="1">
    <citation type="submission" date="2019-04" db="EMBL/GenBank/DDBJ databases">
        <authorList>
            <consortium name="DOE Joint Genome Institute"/>
            <person name="Mondo S."/>
            <person name="Kjaerbolling I."/>
            <person name="Vesth T."/>
            <person name="Frisvad J.C."/>
            <person name="Nybo J.L."/>
            <person name="Theobald S."/>
            <person name="Kildgaard S."/>
            <person name="Isbrandt T."/>
            <person name="Kuo A."/>
            <person name="Sato A."/>
            <person name="Lyhne E.K."/>
            <person name="Kogle M.E."/>
            <person name="Wiebenga A."/>
            <person name="Kun R.S."/>
            <person name="Lubbers R.J."/>
            <person name="Makela M.R."/>
            <person name="Barry K."/>
            <person name="Chovatia M."/>
            <person name="Clum A."/>
            <person name="Daum C."/>
            <person name="Haridas S."/>
            <person name="He G."/>
            <person name="LaButti K."/>
            <person name="Lipzen A."/>
            <person name="Riley R."/>
            <person name="Salamov A."/>
            <person name="Simmons B.A."/>
            <person name="Magnuson J.K."/>
            <person name="Henrissat B."/>
            <person name="Mortensen U.H."/>
            <person name="Larsen T.O."/>
            <person name="Devries R.P."/>
            <person name="Grigoriev I.V."/>
            <person name="Machida M."/>
            <person name="Baker S.E."/>
            <person name="Andersen M.R."/>
            <person name="Cantor M.N."/>
            <person name="Hua S.X."/>
        </authorList>
    </citation>
    <scope>NUCLEOTIDE SEQUENCE [LARGE SCALE GENOMIC DNA]</scope>
    <source>
        <strain evidence="2 3">CBS 117616</strain>
    </source>
</reference>
<organism evidence="2 3">
    <name type="scientific">Aspergillus pseudocaelatus</name>
    <dbReference type="NCBI Taxonomy" id="1825620"/>
    <lineage>
        <taxon>Eukaryota</taxon>
        <taxon>Fungi</taxon>
        <taxon>Dikarya</taxon>
        <taxon>Ascomycota</taxon>
        <taxon>Pezizomycotina</taxon>
        <taxon>Eurotiomycetes</taxon>
        <taxon>Eurotiomycetidae</taxon>
        <taxon>Eurotiales</taxon>
        <taxon>Aspergillaceae</taxon>
        <taxon>Aspergillus</taxon>
        <taxon>Aspergillus subgen. Circumdati</taxon>
    </lineage>
</organism>
<protein>
    <submittedName>
        <fullName evidence="2">Uncharacterized protein</fullName>
    </submittedName>
</protein>
<evidence type="ECO:0000313" key="2">
    <source>
        <dbReference type="EMBL" id="KAE8417388.1"/>
    </source>
</evidence>